<dbReference type="SUPFAM" id="SSF53098">
    <property type="entry name" value="Ribonuclease H-like"/>
    <property type="match status" value="1"/>
</dbReference>
<dbReference type="EMBL" id="QEFC01000924">
    <property type="protein sequence ID" value="KAE9462017.1"/>
    <property type="molecule type" value="Genomic_DNA"/>
</dbReference>
<sequence>MRMKAVRVDTESPTCRLEDLLSRITYTRAPKGWMLVQTDAGFVKEPKEGGRVISVGAFVFFDELGSIRYYDTVVLSWVSNEKEAEFETIKFVMYEAVRIDIKKLSVCTDNFEILKAIQRSLPMKLLEDYSFIYLSREGNAVADLLAKWRMAMTHTPHKSYYKLAKESIRVTTGVLYCPGLFGMAIDACYAFVMAIDAFFGL</sequence>
<dbReference type="OrthoDB" id="1718031at2759"/>
<reference evidence="2 3" key="1">
    <citation type="journal article" date="2019" name="Genome Biol. Evol.">
        <title>The Rhododendron genome and chromosomal organization provide insight into shared whole-genome duplications across the heath family (Ericaceae).</title>
        <authorList>
            <person name="Soza V.L."/>
            <person name="Lindsley D."/>
            <person name="Waalkes A."/>
            <person name="Ramage E."/>
            <person name="Patwardhan R.P."/>
            <person name="Burton J.N."/>
            <person name="Adey A."/>
            <person name="Kumar A."/>
            <person name="Qiu R."/>
            <person name="Shendure J."/>
            <person name="Hall B."/>
        </authorList>
    </citation>
    <scope>NUCLEOTIDE SEQUENCE [LARGE SCALE GENOMIC DNA]</scope>
    <source>
        <strain evidence="2">RSF 1966-606</strain>
    </source>
</reference>
<keyword evidence="3" id="KW-1185">Reference proteome</keyword>
<evidence type="ECO:0000313" key="2">
    <source>
        <dbReference type="EMBL" id="KAE9462017.1"/>
    </source>
</evidence>
<keyword evidence="1" id="KW-0812">Transmembrane</keyword>
<dbReference type="InterPro" id="IPR012337">
    <property type="entry name" value="RNaseH-like_sf"/>
</dbReference>
<dbReference type="AlphaFoldDB" id="A0A6A4M5G5"/>
<proteinExistence type="predicted"/>
<comment type="caution">
    <text evidence="2">The sequence shown here is derived from an EMBL/GenBank/DDBJ whole genome shotgun (WGS) entry which is preliminary data.</text>
</comment>
<evidence type="ECO:0000256" key="1">
    <source>
        <dbReference type="SAM" id="Phobius"/>
    </source>
</evidence>
<keyword evidence="1" id="KW-1133">Transmembrane helix</keyword>
<name>A0A6A4M5G5_9ERIC</name>
<dbReference type="Proteomes" id="UP000428333">
    <property type="component" value="Linkage Group LG04"/>
</dbReference>
<feature type="transmembrane region" description="Helical" evidence="1">
    <location>
        <begin position="173"/>
        <end position="195"/>
    </location>
</feature>
<organism evidence="2 3">
    <name type="scientific">Rhododendron williamsianum</name>
    <dbReference type="NCBI Taxonomy" id="262921"/>
    <lineage>
        <taxon>Eukaryota</taxon>
        <taxon>Viridiplantae</taxon>
        <taxon>Streptophyta</taxon>
        <taxon>Embryophyta</taxon>
        <taxon>Tracheophyta</taxon>
        <taxon>Spermatophyta</taxon>
        <taxon>Magnoliopsida</taxon>
        <taxon>eudicotyledons</taxon>
        <taxon>Gunneridae</taxon>
        <taxon>Pentapetalae</taxon>
        <taxon>asterids</taxon>
        <taxon>Ericales</taxon>
        <taxon>Ericaceae</taxon>
        <taxon>Ericoideae</taxon>
        <taxon>Rhodoreae</taxon>
        <taxon>Rhododendron</taxon>
    </lineage>
</organism>
<feature type="non-terminal residue" evidence="2">
    <location>
        <position position="1"/>
    </location>
</feature>
<accession>A0A6A4M5G5</accession>
<evidence type="ECO:0000313" key="3">
    <source>
        <dbReference type="Proteomes" id="UP000428333"/>
    </source>
</evidence>
<gene>
    <name evidence="2" type="ORF">C3L33_06053</name>
</gene>
<evidence type="ECO:0008006" key="4">
    <source>
        <dbReference type="Google" id="ProtNLM"/>
    </source>
</evidence>
<keyword evidence="1" id="KW-0472">Membrane</keyword>
<protein>
    <recommendedName>
        <fullName evidence="4">RNase H type-1 domain-containing protein</fullName>
    </recommendedName>
</protein>